<protein>
    <submittedName>
        <fullName evidence="1">Uncharacterized protein</fullName>
    </submittedName>
</protein>
<dbReference type="EMBL" id="CP064936">
    <property type="protein sequence ID" value="QQA00299.1"/>
    <property type="molecule type" value="Genomic_DNA"/>
</dbReference>
<organism evidence="1 2">
    <name type="scientific">Treponema peruense</name>
    <dbReference type="NCBI Taxonomy" id="2787628"/>
    <lineage>
        <taxon>Bacteria</taxon>
        <taxon>Pseudomonadati</taxon>
        <taxon>Spirochaetota</taxon>
        <taxon>Spirochaetia</taxon>
        <taxon>Spirochaetales</taxon>
        <taxon>Treponemataceae</taxon>
        <taxon>Treponema</taxon>
    </lineage>
</organism>
<dbReference type="KEGG" id="tper:IWA51_08430"/>
<sequence length="53" mass="5985">MKWGVSGLELKEIKGRDKPLYECVKNYDGLVVEYDQVTEEVMQSSGSLKCVSD</sequence>
<proteinExistence type="predicted"/>
<keyword evidence="2" id="KW-1185">Reference proteome</keyword>
<name>A0A7T3RC06_9SPIR</name>
<evidence type="ECO:0000313" key="1">
    <source>
        <dbReference type="EMBL" id="QQA00299.1"/>
    </source>
</evidence>
<dbReference type="AlphaFoldDB" id="A0A7T3RC06"/>
<dbReference type="Proteomes" id="UP000595224">
    <property type="component" value="Chromosome"/>
</dbReference>
<reference evidence="1 2" key="1">
    <citation type="submission" date="2020-11" db="EMBL/GenBank/DDBJ databases">
        <title>Treponema Peruensis nv. sp., first commensal Treponema isolated from human feces.</title>
        <authorList>
            <person name="Belkhou C."/>
            <person name="Raes J."/>
        </authorList>
    </citation>
    <scope>NUCLEOTIDE SEQUENCE [LARGE SCALE GENOMIC DNA]</scope>
    <source>
        <strain evidence="1 2">RCC2812</strain>
    </source>
</reference>
<gene>
    <name evidence="1" type="ORF">IWA51_08430</name>
</gene>
<dbReference type="RefSeq" id="WP_177529009.1">
    <property type="nucleotide sequence ID" value="NZ_CBCSHE010000001.1"/>
</dbReference>
<evidence type="ECO:0000313" key="2">
    <source>
        <dbReference type="Proteomes" id="UP000595224"/>
    </source>
</evidence>
<accession>A0A7T3RC06</accession>